<dbReference type="NCBIfam" id="TIGR01842">
    <property type="entry name" value="type_I_sec_PrtD"/>
    <property type="match status" value="1"/>
</dbReference>
<dbReference type="AlphaFoldDB" id="A0A8B2NLS2"/>
<evidence type="ECO:0000256" key="3">
    <source>
        <dbReference type="ARBA" id="ARBA00022692"/>
    </source>
</evidence>
<dbReference type="PROSITE" id="PS50929">
    <property type="entry name" value="ABC_TM1F"/>
    <property type="match status" value="1"/>
</dbReference>
<keyword evidence="12" id="KW-1185">Reference proteome</keyword>
<dbReference type="CDD" id="cd18586">
    <property type="entry name" value="ABC_6TM_PrtD_like"/>
    <property type="match status" value="1"/>
</dbReference>
<name>A0A8B2NLS2_9HYPH</name>
<dbReference type="PANTHER" id="PTHR24221:SF654">
    <property type="entry name" value="ATP-BINDING CASSETTE SUB-FAMILY B MEMBER 6"/>
    <property type="match status" value="1"/>
</dbReference>
<comment type="caution">
    <text evidence="11">The sequence shown here is derived from an EMBL/GenBank/DDBJ whole genome shotgun (WGS) entry which is preliminary data.</text>
</comment>
<dbReference type="GO" id="GO:0034040">
    <property type="term" value="F:ATPase-coupled lipid transmembrane transporter activity"/>
    <property type="evidence" value="ECO:0007669"/>
    <property type="project" value="TreeGrafter"/>
</dbReference>
<feature type="transmembrane region" description="Helical" evidence="8">
    <location>
        <begin position="55"/>
        <end position="75"/>
    </location>
</feature>
<evidence type="ECO:0000313" key="11">
    <source>
        <dbReference type="EMBL" id="RAI00547.1"/>
    </source>
</evidence>
<dbReference type="EMBL" id="QHHQ01000003">
    <property type="protein sequence ID" value="RAI00547.1"/>
    <property type="molecule type" value="Genomic_DNA"/>
</dbReference>
<dbReference type="SMART" id="SM00382">
    <property type="entry name" value="AAA"/>
    <property type="match status" value="1"/>
</dbReference>
<evidence type="ECO:0000259" key="10">
    <source>
        <dbReference type="PROSITE" id="PS50929"/>
    </source>
</evidence>
<dbReference type="PROSITE" id="PS50893">
    <property type="entry name" value="ABC_TRANSPORTER_2"/>
    <property type="match status" value="1"/>
</dbReference>
<dbReference type="PROSITE" id="PS00211">
    <property type="entry name" value="ABC_TRANSPORTER_1"/>
    <property type="match status" value="1"/>
</dbReference>
<dbReference type="GO" id="GO:0140359">
    <property type="term" value="F:ABC-type transporter activity"/>
    <property type="evidence" value="ECO:0007669"/>
    <property type="project" value="InterPro"/>
</dbReference>
<dbReference type="Gene3D" id="1.20.1560.10">
    <property type="entry name" value="ABC transporter type 1, transmembrane domain"/>
    <property type="match status" value="1"/>
</dbReference>
<dbReference type="SUPFAM" id="SSF52540">
    <property type="entry name" value="P-loop containing nucleoside triphosphate hydrolases"/>
    <property type="match status" value="1"/>
</dbReference>
<keyword evidence="6 8" id="KW-1133">Transmembrane helix</keyword>
<dbReference type="Proteomes" id="UP000249590">
    <property type="component" value="Unassembled WGS sequence"/>
</dbReference>
<organism evidence="11 12">
    <name type="scientific">Acuticoccus sediminis</name>
    <dbReference type="NCBI Taxonomy" id="2184697"/>
    <lineage>
        <taxon>Bacteria</taxon>
        <taxon>Pseudomonadati</taxon>
        <taxon>Pseudomonadota</taxon>
        <taxon>Alphaproteobacteria</taxon>
        <taxon>Hyphomicrobiales</taxon>
        <taxon>Amorphaceae</taxon>
        <taxon>Acuticoccus</taxon>
    </lineage>
</organism>
<dbReference type="InterPro" id="IPR010128">
    <property type="entry name" value="ATPase_T1SS_PrtD-like"/>
</dbReference>
<evidence type="ECO:0000256" key="4">
    <source>
        <dbReference type="ARBA" id="ARBA00022741"/>
    </source>
</evidence>
<dbReference type="InterPro" id="IPR003593">
    <property type="entry name" value="AAA+_ATPase"/>
</dbReference>
<evidence type="ECO:0000256" key="1">
    <source>
        <dbReference type="ARBA" id="ARBA00004651"/>
    </source>
</evidence>
<sequence length="576" mass="61487">MSNAKLSARIMRKARSALTGVAFFSCLVNLLMLTGPVYMLQIYDRVIASGSVPTLVALSVIVLVLYVFMAVLDLVRQRILIRVGHDIDEDLTPTAFASYIDAPMKLGPTGEHVQPIRDVDVLRQFFSSAGMTALFDVPWMPIYLAVVFMIHPALGLLATAGAGVLLAIAIVTDRSARSAVQRTNQLGARRTQFAEATRRNAEVVRGMGMLAGLGSVWRGANRSYLRANGRAAEIVATSSVITKVIRLGLQSAILGLGAYLAIHHAITAGSMIAASIIMSRALQPVEAAVSNWRQFLNARQAYKRLSATIAATGDKNRMALPSPRREVAAQGVTVIAPGTQQPILRDVAFRLNAGQSLGVIGKSGSGKSTLARALVGVWPAVRGSVTLDGAPIDQYPPATLGDHIGYLPQDVELFPGTVADNIARFDPDFDPEDVVAAGREAGVHELILSLPDGYNTPIGEQGAVLSGGQRQRVALARALYRKPFLVVLDEPNSNLDAEGDEALLNAVLAVRRRGGIAVIIAHRPSAVAGCDQLLMLGEGRTKDLGPRDDVLARVTRRVDPQPPIRVVNEAKPEAAE</sequence>
<dbReference type="OrthoDB" id="9808328at2"/>
<dbReference type="InterPro" id="IPR017871">
    <property type="entry name" value="ABC_transporter-like_CS"/>
</dbReference>
<gene>
    <name evidence="11" type="ORF">DLJ53_14890</name>
</gene>
<keyword evidence="3 8" id="KW-0812">Transmembrane</keyword>
<feature type="domain" description="ABC transmembrane type-1" evidence="10">
    <location>
        <begin position="20"/>
        <end position="297"/>
    </location>
</feature>
<evidence type="ECO:0000256" key="6">
    <source>
        <dbReference type="ARBA" id="ARBA00022989"/>
    </source>
</evidence>
<evidence type="ECO:0000256" key="2">
    <source>
        <dbReference type="ARBA" id="ARBA00005417"/>
    </source>
</evidence>
<dbReference type="Pfam" id="PF00664">
    <property type="entry name" value="ABC_membrane"/>
    <property type="match status" value="1"/>
</dbReference>
<dbReference type="GO" id="GO:0005886">
    <property type="term" value="C:plasma membrane"/>
    <property type="evidence" value="ECO:0007669"/>
    <property type="project" value="UniProtKB-SubCell"/>
</dbReference>
<accession>A0A8B2NLS2</accession>
<feature type="transmembrane region" description="Helical" evidence="8">
    <location>
        <begin position="152"/>
        <end position="172"/>
    </location>
</feature>
<feature type="transmembrane region" description="Helical" evidence="8">
    <location>
        <begin position="125"/>
        <end position="146"/>
    </location>
</feature>
<reference evidence="11 12" key="1">
    <citation type="submission" date="2018-05" db="EMBL/GenBank/DDBJ databases">
        <title>Acuticoccus sediminis sp. nov., isolated from deep-sea sediment of Indian Ocean.</title>
        <authorList>
            <person name="Liu X."/>
            <person name="Lai Q."/>
            <person name="Du Y."/>
            <person name="Sun F."/>
            <person name="Zhang X."/>
            <person name="Wang S."/>
            <person name="Shao Z."/>
        </authorList>
    </citation>
    <scope>NUCLEOTIDE SEQUENCE [LARGE SCALE GENOMIC DNA]</scope>
    <source>
        <strain evidence="11 12">PTG4-2</strain>
    </source>
</reference>
<keyword evidence="4" id="KW-0547">Nucleotide-binding</keyword>
<dbReference type="PANTHER" id="PTHR24221">
    <property type="entry name" value="ATP-BINDING CASSETTE SUB-FAMILY B"/>
    <property type="match status" value="1"/>
</dbReference>
<evidence type="ECO:0000256" key="8">
    <source>
        <dbReference type="SAM" id="Phobius"/>
    </source>
</evidence>
<feature type="transmembrane region" description="Helical" evidence="8">
    <location>
        <begin position="253"/>
        <end position="278"/>
    </location>
</feature>
<dbReference type="InterPro" id="IPR011527">
    <property type="entry name" value="ABC1_TM_dom"/>
</dbReference>
<dbReference type="InterPro" id="IPR027417">
    <property type="entry name" value="P-loop_NTPase"/>
</dbReference>
<dbReference type="GO" id="GO:0030256">
    <property type="term" value="C:type I protein secretion system complex"/>
    <property type="evidence" value="ECO:0007669"/>
    <property type="project" value="InterPro"/>
</dbReference>
<feature type="domain" description="ABC transporter" evidence="9">
    <location>
        <begin position="327"/>
        <end position="563"/>
    </location>
</feature>
<dbReference type="Pfam" id="PF00005">
    <property type="entry name" value="ABC_tran"/>
    <property type="match status" value="1"/>
</dbReference>
<evidence type="ECO:0000256" key="5">
    <source>
        <dbReference type="ARBA" id="ARBA00022840"/>
    </source>
</evidence>
<keyword evidence="5" id="KW-0067">ATP-binding</keyword>
<comment type="similarity">
    <text evidence="2">Belongs to the ABC transporter superfamily.</text>
</comment>
<dbReference type="InterPro" id="IPR047957">
    <property type="entry name" value="ABC_AprD-like_6TM"/>
</dbReference>
<dbReference type="InterPro" id="IPR039421">
    <property type="entry name" value="Type_1_exporter"/>
</dbReference>
<feature type="transmembrane region" description="Helical" evidence="8">
    <location>
        <begin position="21"/>
        <end position="43"/>
    </location>
</feature>
<dbReference type="SUPFAM" id="SSF90123">
    <property type="entry name" value="ABC transporter transmembrane region"/>
    <property type="match status" value="1"/>
</dbReference>
<dbReference type="InterPro" id="IPR003439">
    <property type="entry name" value="ABC_transporter-like_ATP-bd"/>
</dbReference>
<comment type="subcellular location">
    <subcellularLocation>
        <location evidence="1">Cell membrane</location>
        <topology evidence="1">Multi-pass membrane protein</topology>
    </subcellularLocation>
</comment>
<keyword evidence="7 8" id="KW-0472">Membrane</keyword>
<dbReference type="InterPro" id="IPR036640">
    <property type="entry name" value="ABC1_TM_sf"/>
</dbReference>
<evidence type="ECO:0000259" key="9">
    <source>
        <dbReference type="PROSITE" id="PS50893"/>
    </source>
</evidence>
<dbReference type="GO" id="GO:0016887">
    <property type="term" value="F:ATP hydrolysis activity"/>
    <property type="evidence" value="ECO:0007669"/>
    <property type="project" value="InterPro"/>
</dbReference>
<dbReference type="PROSITE" id="PS51257">
    <property type="entry name" value="PROKAR_LIPOPROTEIN"/>
    <property type="match status" value="1"/>
</dbReference>
<protein>
    <submittedName>
        <fullName evidence="11">Type I secretion system permease/ATPase</fullName>
    </submittedName>
</protein>
<dbReference type="GO" id="GO:0005524">
    <property type="term" value="F:ATP binding"/>
    <property type="evidence" value="ECO:0007669"/>
    <property type="project" value="UniProtKB-KW"/>
</dbReference>
<evidence type="ECO:0000313" key="12">
    <source>
        <dbReference type="Proteomes" id="UP000249590"/>
    </source>
</evidence>
<dbReference type="Gene3D" id="3.40.50.300">
    <property type="entry name" value="P-loop containing nucleotide triphosphate hydrolases"/>
    <property type="match status" value="1"/>
</dbReference>
<evidence type="ECO:0000256" key="7">
    <source>
        <dbReference type="ARBA" id="ARBA00023136"/>
    </source>
</evidence>
<dbReference type="GO" id="GO:0030253">
    <property type="term" value="P:protein secretion by the type I secretion system"/>
    <property type="evidence" value="ECO:0007669"/>
    <property type="project" value="InterPro"/>
</dbReference>
<proteinExistence type="inferred from homology"/>